<evidence type="ECO:0000256" key="1">
    <source>
        <dbReference type="SAM" id="MobiDB-lite"/>
    </source>
</evidence>
<evidence type="ECO:0000313" key="3">
    <source>
        <dbReference type="EMBL" id="KAE9290597.1"/>
    </source>
</evidence>
<organism evidence="3 4">
    <name type="scientific">Phytophthora fragariae</name>
    <dbReference type="NCBI Taxonomy" id="53985"/>
    <lineage>
        <taxon>Eukaryota</taxon>
        <taxon>Sar</taxon>
        <taxon>Stramenopiles</taxon>
        <taxon>Oomycota</taxon>
        <taxon>Peronosporomycetes</taxon>
        <taxon>Peronosporales</taxon>
        <taxon>Peronosporaceae</taxon>
        <taxon>Phytophthora</taxon>
    </lineage>
</organism>
<evidence type="ECO:0000313" key="4">
    <source>
        <dbReference type="Proteomes" id="UP000437068"/>
    </source>
</evidence>
<dbReference type="Proteomes" id="UP000437068">
    <property type="component" value="Unassembled WGS sequence"/>
</dbReference>
<feature type="compositionally biased region" description="Low complexity" evidence="1">
    <location>
        <begin position="42"/>
        <end position="51"/>
    </location>
</feature>
<evidence type="ECO:0000313" key="2">
    <source>
        <dbReference type="EMBL" id="KAE9117719.1"/>
    </source>
</evidence>
<sequence>MSTPEGLAMARGILQRALDITSRHADRASERAWSDARPRPRSAPAAASTTAVQGDSSERGSGPRTGSDVLRIASPSAAETSAPYAGQGAVTFGLGGVGASQLPSVPTWTTTPAYGSATQAPASWPTPRMRTAIAAYGGYALQDVATPSDPKSAVSSTPVQPPLTNAPTPATGTAATSYRFSGMPSHIKNAVRMIQPFYSENSTVDKARAFWDAFERTTAGLDESLRLSAFRECFKGKPEADAEDWDVPVNEEEAEASLNFDDNEETVVNNYEKVDMWNRDEEASTVRYEDELTTMETTTNWERLATVGYATTTEGSQPSERATGVLANEEVAYDLENDEIVNAEPSERASGVLTTEEVAFDLEKPYLRTEEQSERAIGALTTEEVAHDLEDDYLRMEKPSESATDGLTTEFDEETTRKTTANVCNGTRCRCLEALPVEVKYVKYLPSKKAEGDASVVPLEKKTDTEESDPPATKTGVPPEYDRNAGPSVLEQVGVASEDGHEDVELTKESGETPDESAASTDTAPPPEEPPPPHARLFTEEELRALEARTPSTMGVELEEYDKELEERLFPLDEVELEKRTLAVSAEAKRANRDFRADPPPTKDEARGEPEPGGPTELVNAKDDDASINEVVASLVPSSRFAATTVDESRVIANTGVPRVNLERKDEDVPSALPFQLSTLVRSVVFLLILDEEAKNGERCPTCHYPKAYPPEAEPRGHFVPGPFSTELTTRAHELIIERAGTLRDSVLQAVLREISRAYLESVSSTLTKRLERRRTCWCDRPVRDPL</sequence>
<feature type="region of interest" description="Disordered" evidence="1">
    <location>
        <begin position="147"/>
        <end position="171"/>
    </location>
</feature>
<name>A0A6A4CG24_9STRA</name>
<feature type="compositionally biased region" description="Basic and acidic residues" evidence="1">
    <location>
        <begin position="22"/>
        <end position="38"/>
    </location>
</feature>
<feature type="compositionally biased region" description="Low complexity" evidence="1">
    <location>
        <begin position="162"/>
        <end position="171"/>
    </location>
</feature>
<feature type="region of interest" description="Disordered" evidence="1">
    <location>
        <begin position="584"/>
        <end position="621"/>
    </location>
</feature>
<feature type="region of interest" description="Disordered" evidence="1">
    <location>
        <begin position="22"/>
        <end position="71"/>
    </location>
</feature>
<dbReference type="EMBL" id="QXFZ01000406">
    <property type="protein sequence ID" value="KAE9117719.1"/>
    <property type="molecule type" value="Genomic_DNA"/>
</dbReference>
<accession>A0A6A4CG24</accession>
<comment type="caution">
    <text evidence="3">The sequence shown here is derived from an EMBL/GenBank/DDBJ whole genome shotgun (WGS) entry which is preliminary data.</text>
</comment>
<gene>
    <name evidence="3" type="ORF">PF001_g19541</name>
    <name evidence="2" type="ORF">PF007_g9170</name>
</gene>
<evidence type="ECO:0000313" key="5">
    <source>
        <dbReference type="Proteomes" id="UP000441208"/>
    </source>
</evidence>
<feature type="region of interest" description="Disordered" evidence="1">
    <location>
        <begin position="450"/>
        <end position="538"/>
    </location>
</feature>
<dbReference type="EMBL" id="QXGE01001594">
    <property type="protein sequence ID" value="KAE9290597.1"/>
    <property type="molecule type" value="Genomic_DNA"/>
</dbReference>
<protein>
    <submittedName>
        <fullName evidence="3">Uncharacterized protein</fullName>
    </submittedName>
</protein>
<feature type="compositionally biased region" description="Basic and acidic residues" evidence="1">
    <location>
        <begin position="584"/>
        <end position="610"/>
    </location>
</feature>
<proteinExistence type="predicted"/>
<feature type="compositionally biased region" description="Pro residues" evidence="1">
    <location>
        <begin position="524"/>
        <end position="534"/>
    </location>
</feature>
<dbReference type="Proteomes" id="UP000441208">
    <property type="component" value="Unassembled WGS sequence"/>
</dbReference>
<dbReference type="AlphaFoldDB" id="A0A6A4CG24"/>
<reference evidence="4 5" key="1">
    <citation type="submission" date="2018-08" db="EMBL/GenBank/DDBJ databases">
        <title>Genomic investigation of the strawberry pathogen Phytophthora fragariae indicates pathogenicity is determined by transcriptional variation in three key races.</title>
        <authorList>
            <person name="Adams T.M."/>
            <person name="Armitage A.D."/>
            <person name="Sobczyk M.K."/>
            <person name="Bates H.J."/>
            <person name="Dunwell J.M."/>
            <person name="Nellist C.F."/>
            <person name="Harrison R.J."/>
        </authorList>
    </citation>
    <scope>NUCLEOTIDE SEQUENCE [LARGE SCALE GENOMIC DNA]</scope>
    <source>
        <strain evidence="3 4">A4</strain>
        <strain evidence="2 5">NOV-71</strain>
    </source>
</reference>